<dbReference type="AlphaFoldDB" id="A0A3N4KD60"/>
<dbReference type="InParanoid" id="A0A3N4KD60"/>
<sequence length="744" mass="81125">MVAHHASSDSVFVFRESQPTGRPFSPEAQGAAVSAYTTLVPAPRHTPTAYNHSTLGIMGEDGGAGGDGRPLSPIVIAGLATGGAIAIVAALSMGILLYCRRRRIGRHRQNSISGRESSKFGDSMTASCSFEPNTGTSKEMPLSQKPPVLPALSLQPSSLKSSNHICRNNSCKGRGNKHITWKDQVFCDQSFMNLPPHPASFVQPSRSRSVLRIGAAAQIHDPSDDDVLERPIPPGYRTPLRSFSSPTLGADRASIYSSYSSIPPSPVFISALSPLPPYLLSASHHQQHMLQRSPVPPSRLNSIISTNELNEYHGTVTCTSVYSFLPGVSSRRTFSDSYTIQDMKGAPQPPPRPLIRYSGTLQSFQGPRCCPTAPIPSLPKQNYNTRCRFSSVTEDDDGASISSVSSTSSSILEYSNHSTPRKAGGGGLRIDSSLGHSCDDLPPSGLTSPSHRKKINCEDSESKTLPVEASDLSIPSKPPARKIGILLSPLITRSSSLSASTSSSSVNVSESAYHDVFLDAPGIETKSPTIQEMSTRHFSCSLPTRPRFVISDTFQPAYPQVIPPTPTRTAFSQSEYDFPLQSNVGLLISECNDVVDLPPTGSLRKMHESTYSPTLSMVNFYSMDTRAENNFSPVGFFAGKARGRTSSSIMSSVVGRYQNQDDDGDHQPPTAMMSPNPRSIFEAEEEDREMSMVTVDNSMWRRYSNRFSSITDGYLTMDEDVRDREWNQETDRRRQMFRSTTSID</sequence>
<organism evidence="3 4">
    <name type="scientific">Morchella conica CCBAS932</name>
    <dbReference type="NCBI Taxonomy" id="1392247"/>
    <lineage>
        <taxon>Eukaryota</taxon>
        <taxon>Fungi</taxon>
        <taxon>Dikarya</taxon>
        <taxon>Ascomycota</taxon>
        <taxon>Pezizomycotina</taxon>
        <taxon>Pezizomycetes</taxon>
        <taxon>Pezizales</taxon>
        <taxon>Morchellaceae</taxon>
        <taxon>Morchella</taxon>
    </lineage>
</organism>
<keyword evidence="2" id="KW-0472">Membrane</keyword>
<dbReference type="OrthoDB" id="5334198at2759"/>
<feature type="region of interest" description="Disordered" evidence="1">
    <location>
        <begin position="410"/>
        <end position="474"/>
    </location>
</feature>
<keyword evidence="4" id="KW-1185">Reference proteome</keyword>
<protein>
    <submittedName>
        <fullName evidence="3">Uncharacterized protein</fullName>
    </submittedName>
</protein>
<keyword evidence="2" id="KW-0812">Transmembrane</keyword>
<evidence type="ECO:0000256" key="2">
    <source>
        <dbReference type="SAM" id="Phobius"/>
    </source>
</evidence>
<dbReference type="Proteomes" id="UP000277580">
    <property type="component" value="Unassembled WGS sequence"/>
</dbReference>
<accession>A0A3N4KD60</accession>
<keyword evidence="2" id="KW-1133">Transmembrane helix</keyword>
<evidence type="ECO:0000313" key="4">
    <source>
        <dbReference type="Proteomes" id="UP000277580"/>
    </source>
</evidence>
<name>A0A3N4KD60_9PEZI</name>
<evidence type="ECO:0000313" key="3">
    <source>
        <dbReference type="EMBL" id="RPB08420.1"/>
    </source>
</evidence>
<reference evidence="3 4" key="1">
    <citation type="journal article" date="2018" name="Nat. Ecol. Evol.">
        <title>Pezizomycetes genomes reveal the molecular basis of ectomycorrhizal truffle lifestyle.</title>
        <authorList>
            <person name="Murat C."/>
            <person name="Payen T."/>
            <person name="Noel B."/>
            <person name="Kuo A."/>
            <person name="Morin E."/>
            <person name="Chen J."/>
            <person name="Kohler A."/>
            <person name="Krizsan K."/>
            <person name="Balestrini R."/>
            <person name="Da Silva C."/>
            <person name="Montanini B."/>
            <person name="Hainaut M."/>
            <person name="Levati E."/>
            <person name="Barry K.W."/>
            <person name="Belfiori B."/>
            <person name="Cichocki N."/>
            <person name="Clum A."/>
            <person name="Dockter R.B."/>
            <person name="Fauchery L."/>
            <person name="Guy J."/>
            <person name="Iotti M."/>
            <person name="Le Tacon F."/>
            <person name="Lindquist E.A."/>
            <person name="Lipzen A."/>
            <person name="Malagnac F."/>
            <person name="Mello A."/>
            <person name="Molinier V."/>
            <person name="Miyauchi S."/>
            <person name="Poulain J."/>
            <person name="Riccioni C."/>
            <person name="Rubini A."/>
            <person name="Sitrit Y."/>
            <person name="Splivallo R."/>
            <person name="Traeger S."/>
            <person name="Wang M."/>
            <person name="Zifcakova L."/>
            <person name="Wipf D."/>
            <person name="Zambonelli A."/>
            <person name="Paolocci F."/>
            <person name="Nowrousian M."/>
            <person name="Ottonello S."/>
            <person name="Baldrian P."/>
            <person name="Spatafora J.W."/>
            <person name="Henrissat B."/>
            <person name="Nagy L.G."/>
            <person name="Aury J.M."/>
            <person name="Wincker P."/>
            <person name="Grigoriev I.V."/>
            <person name="Bonfante P."/>
            <person name="Martin F.M."/>
        </authorList>
    </citation>
    <scope>NUCLEOTIDE SEQUENCE [LARGE SCALE GENOMIC DNA]</scope>
    <source>
        <strain evidence="3 4">CCBAS932</strain>
    </source>
</reference>
<gene>
    <name evidence="3" type="ORF">P167DRAFT_608688</name>
</gene>
<dbReference type="EMBL" id="ML119163">
    <property type="protein sequence ID" value="RPB08420.1"/>
    <property type="molecule type" value="Genomic_DNA"/>
</dbReference>
<feature type="transmembrane region" description="Helical" evidence="2">
    <location>
        <begin position="74"/>
        <end position="99"/>
    </location>
</feature>
<evidence type="ECO:0000256" key="1">
    <source>
        <dbReference type="SAM" id="MobiDB-lite"/>
    </source>
</evidence>
<proteinExistence type="predicted"/>